<dbReference type="SUPFAM" id="SSF53098">
    <property type="entry name" value="Ribonuclease H-like"/>
    <property type="match status" value="1"/>
</dbReference>
<dbReference type="InterPro" id="IPR001584">
    <property type="entry name" value="Integrase_cat-core"/>
</dbReference>
<dbReference type="SUPFAM" id="SSF56645">
    <property type="entry name" value="Acyl-CoA dehydrogenase NM domain-like"/>
    <property type="match status" value="1"/>
</dbReference>
<proteinExistence type="predicted"/>
<dbReference type="PANTHER" id="PTHR10909">
    <property type="entry name" value="ELECTRON TRANSPORT OXIDOREDUCTASE"/>
    <property type="match status" value="1"/>
</dbReference>
<dbReference type="InterPro" id="IPR012258">
    <property type="entry name" value="Acyl-CoA_oxidase"/>
</dbReference>
<dbReference type="PROSITE" id="PS50994">
    <property type="entry name" value="INTEGRASE"/>
    <property type="match status" value="1"/>
</dbReference>
<evidence type="ECO:0000259" key="2">
    <source>
        <dbReference type="PROSITE" id="PS50994"/>
    </source>
</evidence>
<evidence type="ECO:0000256" key="1">
    <source>
        <dbReference type="SAM" id="MobiDB-lite"/>
    </source>
</evidence>
<dbReference type="Gene3D" id="1.20.140.10">
    <property type="entry name" value="Butyryl-CoA Dehydrogenase, subunit A, domain 3"/>
    <property type="match status" value="1"/>
</dbReference>
<dbReference type="Proteomes" id="UP000649573">
    <property type="component" value="Unassembled WGS sequence"/>
</dbReference>
<feature type="region of interest" description="Disordered" evidence="1">
    <location>
        <begin position="97"/>
        <end position="127"/>
    </location>
</feature>
<name>A0ABQ2UHK4_9PSEU</name>
<gene>
    <name evidence="3" type="ORF">GCM10010178_29680</name>
</gene>
<dbReference type="InterPro" id="IPR036250">
    <property type="entry name" value="AcylCo_DH-like_C"/>
</dbReference>
<dbReference type="SUPFAM" id="SSF47203">
    <property type="entry name" value="Acyl-CoA dehydrogenase C-terminal domain-like"/>
    <property type="match status" value="1"/>
</dbReference>
<dbReference type="PANTHER" id="PTHR10909:SF382">
    <property type="entry name" value="ACYL-COENZYME A OXIDASE"/>
    <property type="match status" value="1"/>
</dbReference>
<organism evidence="3 4">
    <name type="scientific">Lentzea flava</name>
    <dbReference type="NCBI Taxonomy" id="103732"/>
    <lineage>
        <taxon>Bacteria</taxon>
        <taxon>Bacillati</taxon>
        <taxon>Actinomycetota</taxon>
        <taxon>Actinomycetes</taxon>
        <taxon>Pseudonocardiales</taxon>
        <taxon>Pseudonocardiaceae</taxon>
        <taxon>Lentzea</taxon>
    </lineage>
</organism>
<dbReference type="Pfam" id="PF22924">
    <property type="entry name" value="ACOX_C_alpha1"/>
    <property type="match status" value="1"/>
</dbReference>
<feature type="domain" description="Integrase catalytic" evidence="2">
    <location>
        <begin position="1"/>
        <end position="113"/>
    </location>
</feature>
<sequence>MEQAFASYSLPIKLLSDNGLTFTGHHRGWMVDLERRIAERGVTSIASTPHHPHTCGKNKRSHQTLQKWLATRPPAENLTALQDLLDEYRQFYNNRRHQSLDGQTSQQRYDVRPKAAPATGPRRRSGVTTRPVYTTDVIAFSGCSVVLRRTWAGRTATVYWQGDRVTIVTTHDQLPPRYFRLPLVASFDVSIDPASPPVYSWSWSGRASAQGRGSCAWRTVRIRLPAVETCPRTGRIQIMAETAVFNGQKPFAHADDTEAERLTALDAEQDVAACRRAMGDLFRQELFDPRLRHDLPLREYMDLTIDRMRAIFREGLVNNDMWMGQSREHAFRSMCEVMGLTGAFDFALTSTITDHLIAGSVLFNHGAPEQVARYHDEITRMHQVYAFCCTEIGGGTNLREIRTVVSWNRAEQSFTLDTPTDAACKFWIGNIKHAATVGMVLARLVIDGEDVGHHWFRVPLRGQENGPPLPGITILSCDPKGGIQANQVGGVRFTGVRLPREALMGRYSRIDAGGGFSSTLPDTDARFVKSIETFVQERIFPLSAGARAAELAAHLTWRFAGHREIRRVPARRVLLDEPLFLDRLYPVQLRCLALRLLEGAVVRGVERDWHSDPSRKGLHLLTATGKCGSWLVLDVLAACREMCGSQGFHCHNQIVTMRTDFEVNVTFAGDNSVMAYQVARAALRADRFALRPPGTLPERVEKELTEAWRSRPGGSFTHAEAVTLVHARMLGLILSEHAADPRVPQQIMDDLVADFAVHRLGEPHRPVSADREKIGLLAEVLSPLPELVTAPMVDDSYLMEFTSPARAVGIPIPVQGR</sequence>
<keyword evidence="4" id="KW-1185">Reference proteome</keyword>
<dbReference type="EMBL" id="BMRE01000010">
    <property type="protein sequence ID" value="GGU35543.1"/>
    <property type="molecule type" value="Genomic_DNA"/>
</dbReference>
<dbReference type="InterPro" id="IPR046373">
    <property type="entry name" value="Acyl-CoA_Oxase/DH_mid-dom_sf"/>
</dbReference>
<dbReference type="Pfam" id="PF13683">
    <property type="entry name" value="rve_3"/>
    <property type="match status" value="1"/>
</dbReference>
<dbReference type="Gene3D" id="3.30.420.10">
    <property type="entry name" value="Ribonuclease H-like superfamily/Ribonuclease H"/>
    <property type="match status" value="1"/>
</dbReference>
<protein>
    <recommendedName>
        <fullName evidence="2">Integrase catalytic domain-containing protein</fullName>
    </recommendedName>
</protein>
<evidence type="ECO:0000313" key="3">
    <source>
        <dbReference type="EMBL" id="GGU35543.1"/>
    </source>
</evidence>
<dbReference type="InterPro" id="IPR012337">
    <property type="entry name" value="RNaseH-like_sf"/>
</dbReference>
<comment type="caution">
    <text evidence="3">The sequence shown here is derived from an EMBL/GenBank/DDBJ whole genome shotgun (WGS) entry which is preliminary data.</text>
</comment>
<dbReference type="InterPro" id="IPR036397">
    <property type="entry name" value="RNaseH_sf"/>
</dbReference>
<reference evidence="4" key="1">
    <citation type="journal article" date="2019" name="Int. J. Syst. Evol. Microbiol.">
        <title>The Global Catalogue of Microorganisms (GCM) 10K type strain sequencing project: providing services to taxonomists for standard genome sequencing and annotation.</title>
        <authorList>
            <consortium name="The Broad Institute Genomics Platform"/>
            <consortium name="The Broad Institute Genome Sequencing Center for Infectious Disease"/>
            <person name="Wu L."/>
            <person name="Ma J."/>
        </authorList>
    </citation>
    <scope>NUCLEOTIDE SEQUENCE [LARGE SCALE GENOMIC DNA]</scope>
    <source>
        <strain evidence="4">JCM 3296</strain>
    </source>
</reference>
<dbReference type="RefSeq" id="WP_229812564.1">
    <property type="nucleotide sequence ID" value="NZ_BMRE01000010.1"/>
</dbReference>
<accession>A0ABQ2UHK4</accession>
<evidence type="ECO:0000313" key="4">
    <source>
        <dbReference type="Proteomes" id="UP000649573"/>
    </source>
</evidence>
<dbReference type="Gene3D" id="2.40.110.10">
    <property type="entry name" value="Butyryl-CoA Dehydrogenase, subunit A, domain 2"/>
    <property type="match status" value="1"/>
</dbReference>
<dbReference type="InterPro" id="IPR055060">
    <property type="entry name" value="ACOX_C_alpha1"/>
</dbReference>
<dbReference type="InterPro" id="IPR009100">
    <property type="entry name" value="AcylCoA_DH/oxidase_NM_dom_sf"/>
</dbReference>